<feature type="domain" description="ABC transmembrane type-1" evidence="8">
    <location>
        <begin position="28"/>
        <end position="236"/>
    </location>
</feature>
<keyword evidence="4 7" id="KW-0812">Transmembrane</keyword>
<sequence>MAKRVTAGNLGYSLVDGQSVAERIAQTLPATLLLQATSLLLAILIGVALGLVSGLKQYSNLDHALSFFAFFGISVPNFFVAILLMYFLSVKLDWFPLAGMWTPGQSTGLNLDLLHHMVLPVLANVILSLAGYMRYTRASVLDALGADYVTTARSKGLPERWVIIRHVFRNALLPVVTLVGLSLPSLLGGSFILEQLFSWPGMGRLGYTALLARDYPVIMAVTLTSAVIVMFANLASDIAYGFVDPRVRYD</sequence>
<evidence type="ECO:0000259" key="8">
    <source>
        <dbReference type="PROSITE" id="PS50928"/>
    </source>
</evidence>
<reference evidence="9" key="1">
    <citation type="submission" date="2019-09" db="EMBL/GenBank/DDBJ databases">
        <title>Characterisation of the sponge microbiome using genome-centric metagenomics.</title>
        <authorList>
            <person name="Engelberts J.P."/>
            <person name="Robbins S.J."/>
            <person name="De Goeij J.M."/>
            <person name="Aranda M."/>
            <person name="Bell S.C."/>
            <person name="Webster N.S."/>
        </authorList>
    </citation>
    <scope>NUCLEOTIDE SEQUENCE</scope>
    <source>
        <strain evidence="9">SB0675_bin_29</strain>
    </source>
</reference>
<protein>
    <submittedName>
        <fullName evidence="9">ABC transporter permease</fullName>
    </submittedName>
</protein>
<evidence type="ECO:0000256" key="1">
    <source>
        <dbReference type="ARBA" id="ARBA00004651"/>
    </source>
</evidence>
<dbReference type="InterPro" id="IPR035906">
    <property type="entry name" value="MetI-like_sf"/>
</dbReference>
<feature type="transmembrane region" description="Helical" evidence="7">
    <location>
        <begin position="64"/>
        <end position="88"/>
    </location>
</feature>
<feature type="transmembrane region" description="Helical" evidence="7">
    <location>
        <begin position="113"/>
        <end position="132"/>
    </location>
</feature>
<proteinExistence type="inferred from homology"/>
<evidence type="ECO:0000256" key="4">
    <source>
        <dbReference type="ARBA" id="ARBA00022692"/>
    </source>
</evidence>
<feature type="transmembrane region" description="Helical" evidence="7">
    <location>
        <begin position="32"/>
        <end position="52"/>
    </location>
</feature>
<dbReference type="PANTHER" id="PTHR43163:SF6">
    <property type="entry name" value="DIPEPTIDE TRANSPORT SYSTEM PERMEASE PROTEIN DPPB-RELATED"/>
    <property type="match status" value="1"/>
</dbReference>
<comment type="similarity">
    <text evidence="7">Belongs to the binding-protein-dependent transport system permease family.</text>
</comment>
<feature type="transmembrane region" description="Helical" evidence="7">
    <location>
        <begin position="171"/>
        <end position="197"/>
    </location>
</feature>
<keyword evidence="6 7" id="KW-0472">Membrane</keyword>
<dbReference type="PANTHER" id="PTHR43163">
    <property type="entry name" value="DIPEPTIDE TRANSPORT SYSTEM PERMEASE PROTEIN DPPB-RELATED"/>
    <property type="match status" value="1"/>
</dbReference>
<dbReference type="CDD" id="cd06261">
    <property type="entry name" value="TM_PBP2"/>
    <property type="match status" value="1"/>
</dbReference>
<keyword evidence="3" id="KW-1003">Cell membrane</keyword>
<dbReference type="GO" id="GO:0055085">
    <property type="term" value="P:transmembrane transport"/>
    <property type="evidence" value="ECO:0007669"/>
    <property type="project" value="InterPro"/>
</dbReference>
<name>A0A6B1G496_9CHLR</name>
<dbReference type="Pfam" id="PF00528">
    <property type="entry name" value="BPD_transp_1"/>
    <property type="match status" value="1"/>
</dbReference>
<dbReference type="PROSITE" id="PS50928">
    <property type="entry name" value="ABC_TM1"/>
    <property type="match status" value="1"/>
</dbReference>
<keyword evidence="2 7" id="KW-0813">Transport</keyword>
<dbReference type="InterPro" id="IPR000515">
    <property type="entry name" value="MetI-like"/>
</dbReference>
<evidence type="ECO:0000313" key="9">
    <source>
        <dbReference type="EMBL" id="MYH63260.1"/>
    </source>
</evidence>
<dbReference type="Gene3D" id="1.10.3720.10">
    <property type="entry name" value="MetI-like"/>
    <property type="match status" value="1"/>
</dbReference>
<comment type="subcellular location">
    <subcellularLocation>
        <location evidence="1 7">Cell membrane</location>
        <topology evidence="1 7">Multi-pass membrane protein</topology>
    </subcellularLocation>
</comment>
<evidence type="ECO:0000256" key="6">
    <source>
        <dbReference type="ARBA" id="ARBA00023136"/>
    </source>
</evidence>
<dbReference type="GO" id="GO:0005886">
    <property type="term" value="C:plasma membrane"/>
    <property type="evidence" value="ECO:0007669"/>
    <property type="project" value="UniProtKB-SubCell"/>
</dbReference>
<comment type="caution">
    <text evidence="9">The sequence shown here is derived from an EMBL/GenBank/DDBJ whole genome shotgun (WGS) entry which is preliminary data.</text>
</comment>
<evidence type="ECO:0000256" key="3">
    <source>
        <dbReference type="ARBA" id="ARBA00022475"/>
    </source>
</evidence>
<dbReference type="AlphaFoldDB" id="A0A6B1G496"/>
<evidence type="ECO:0000256" key="2">
    <source>
        <dbReference type="ARBA" id="ARBA00022448"/>
    </source>
</evidence>
<gene>
    <name evidence="9" type="ORF">F4148_16395</name>
</gene>
<accession>A0A6B1G496</accession>
<evidence type="ECO:0000256" key="7">
    <source>
        <dbReference type="RuleBase" id="RU363032"/>
    </source>
</evidence>
<dbReference type="SUPFAM" id="SSF161098">
    <property type="entry name" value="MetI-like"/>
    <property type="match status" value="1"/>
</dbReference>
<dbReference type="EMBL" id="VYDA01000580">
    <property type="protein sequence ID" value="MYH63260.1"/>
    <property type="molecule type" value="Genomic_DNA"/>
</dbReference>
<keyword evidence="5 7" id="KW-1133">Transmembrane helix</keyword>
<evidence type="ECO:0000256" key="5">
    <source>
        <dbReference type="ARBA" id="ARBA00022989"/>
    </source>
</evidence>
<feature type="transmembrane region" description="Helical" evidence="7">
    <location>
        <begin position="217"/>
        <end position="243"/>
    </location>
</feature>
<organism evidence="9">
    <name type="scientific">Caldilineaceae bacterium SB0675_bin_29</name>
    <dbReference type="NCBI Taxonomy" id="2605266"/>
    <lineage>
        <taxon>Bacteria</taxon>
        <taxon>Bacillati</taxon>
        <taxon>Chloroflexota</taxon>
        <taxon>Caldilineae</taxon>
        <taxon>Caldilineales</taxon>
        <taxon>Caldilineaceae</taxon>
    </lineage>
</organism>